<organism evidence="1 2">
    <name type="scientific">Heterorhabditis bacteriophora</name>
    <name type="common">Entomopathogenic nematode worm</name>
    <dbReference type="NCBI Taxonomy" id="37862"/>
    <lineage>
        <taxon>Eukaryota</taxon>
        <taxon>Metazoa</taxon>
        <taxon>Ecdysozoa</taxon>
        <taxon>Nematoda</taxon>
        <taxon>Chromadorea</taxon>
        <taxon>Rhabditida</taxon>
        <taxon>Rhabditina</taxon>
        <taxon>Rhabditomorpha</taxon>
        <taxon>Strongyloidea</taxon>
        <taxon>Heterorhabditidae</taxon>
        <taxon>Heterorhabditis</taxon>
    </lineage>
</organism>
<sequence>MISSIADDPMDNDDLSIQQSKLFDTVERGGGGGRIKWSSRVERC</sequence>
<keyword evidence="1" id="KW-1185">Reference proteome</keyword>
<dbReference type="AlphaFoldDB" id="A0A1I7WDK1"/>
<dbReference type="Proteomes" id="UP000095283">
    <property type="component" value="Unplaced"/>
</dbReference>
<evidence type="ECO:0000313" key="2">
    <source>
        <dbReference type="WBParaSite" id="Hba_02896"/>
    </source>
</evidence>
<proteinExistence type="predicted"/>
<protein>
    <submittedName>
        <fullName evidence="2">Uncharacterized protein</fullName>
    </submittedName>
</protein>
<reference evidence="2" key="1">
    <citation type="submission" date="2016-11" db="UniProtKB">
        <authorList>
            <consortium name="WormBaseParasite"/>
        </authorList>
    </citation>
    <scope>IDENTIFICATION</scope>
</reference>
<evidence type="ECO:0000313" key="1">
    <source>
        <dbReference type="Proteomes" id="UP000095283"/>
    </source>
</evidence>
<accession>A0A1I7WDK1</accession>
<dbReference type="WBParaSite" id="Hba_02896">
    <property type="protein sequence ID" value="Hba_02896"/>
    <property type="gene ID" value="Hba_02896"/>
</dbReference>
<name>A0A1I7WDK1_HETBA</name>